<reference evidence="4" key="2">
    <citation type="submission" date="2023-01" db="EMBL/GenBank/DDBJ databases">
        <title>Draft genome sequence of Agaribacter marinus strain NBRC 110023.</title>
        <authorList>
            <person name="Sun Q."/>
            <person name="Mori K."/>
        </authorList>
    </citation>
    <scope>NUCLEOTIDE SEQUENCE</scope>
    <source>
        <strain evidence="4">NBRC 110023</strain>
    </source>
</reference>
<comment type="caution">
    <text evidence="4">The sequence shown here is derived from an EMBL/GenBank/DDBJ whole genome shotgun (WGS) entry which is preliminary data.</text>
</comment>
<gene>
    <name evidence="4" type="ORF">GCM10007852_00460</name>
</gene>
<dbReference type="InterPro" id="IPR003607">
    <property type="entry name" value="HD/PDEase_dom"/>
</dbReference>
<dbReference type="CDD" id="cd19920">
    <property type="entry name" value="REC_PA4781-like"/>
    <property type="match status" value="1"/>
</dbReference>
<feature type="modified residue" description="4-aspartylphosphate" evidence="1">
    <location>
        <position position="58"/>
    </location>
</feature>
<dbReference type="PANTHER" id="PTHR45228:SF5">
    <property type="entry name" value="CYCLIC DI-GMP PHOSPHODIESTERASE VC_1348-RELATED"/>
    <property type="match status" value="1"/>
</dbReference>
<dbReference type="PROSITE" id="PS50110">
    <property type="entry name" value="RESPONSE_REGULATORY"/>
    <property type="match status" value="1"/>
</dbReference>
<name>A0AA37WGV3_9ALTE</name>
<evidence type="ECO:0000313" key="5">
    <source>
        <dbReference type="Proteomes" id="UP001156601"/>
    </source>
</evidence>
<protein>
    <submittedName>
        <fullName evidence="4">Two-component system response regulator</fullName>
    </submittedName>
</protein>
<evidence type="ECO:0000256" key="1">
    <source>
        <dbReference type="PROSITE-ProRule" id="PRU00169"/>
    </source>
</evidence>
<dbReference type="GO" id="GO:0000160">
    <property type="term" value="P:phosphorelay signal transduction system"/>
    <property type="evidence" value="ECO:0007669"/>
    <property type="project" value="InterPro"/>
</dbReference>
<dbReference type="AlphaFoldDB" id="A0AA37WGV3"/>
<feature type="domain" description="Response regulatory" evidence="2">
    <location>
        <begin position="9"/>
        <end position="125"/>
    </location>
</feature>
<evidence type="ECO:0000259" key="3">
    <source>
        <dbReference type="PROSITE" id="PS51832"/>
    </source>
</evidence>
<dbReference type="Proteomes" id="UP001156601">
    <property type="component" value="Unassembled WGS sequence"/>
</dbReference>
<dbReference type="SMART" id="SM00471">
    <property type="entry name" value="HDc"/>
    <property type="match status" value="1"/>
</dbReference>
<proteinExistence type="predicted"/>
<keyword evidence="1" id="KW-0597">Phosphoprotein</keyword>
<dbReference type="Pfam" id="PF13487">
    <property type="entry name" value="HD_5"/>
    <property type="match status" value="1"/>
</dbReference>
<organism evidence="4 5">
    <name type="scientific">Agaribacter marinus</name>
    <dbReference type="NCBI Taxonomy" id="1431249"/>
    <lineage>
        <taxon>Bacteria</taxon>
        <taxon>Pseudomonadati</taxon>
        <taxon>Pseudomonadota</taxon>
        <taxon>Gammaproteobacteria</taxon>
        <taxon>Alteromonadales</taxon>
        <taxon>Alteromonadaceae</taxon>
        <taxon>Agaribacter</taxon>
    </lineage>
</organism>
<dbReference type="SUPFAM" id="SSF109604">
    <property type="entry name" value="HD-domain/PDEase-like"/>
    <property type="match status" value="1"/>
</dbReference>
<dbReference type="InterPro" id="IPR001789">
    <property type="entry name" value="Sig_transdc_resp-reg_receiver"/>
</dbReference>
<dbReference type="SUPFAM" id="SSF52172">
    <property type="entry name" value="CheY-like"/>
    <property type="match status" value="1"/>
</dbReference>
<dbReference type="InterPro" id="IPR011006">
    <property type="entry name" value="CheY-like_superfamily"/>
</dbReference>
<dbReference type="Gene3D" id="1.10.3210.10">
    <property type="entry name" value="Hypothetical protein af1432"/>
    <property type="match status" value="1"/>
</dbReference>
<feature type="domain" description="HD-GYP" evidence="3">
    <location>
        <begin position="145"/>
        <end position="342"/>
    </location>
</feature>
<reference evidence="4" key="1">
    <citation type="journal article" date="2014" name="Int. J. Syst. Evol. Microbiol.">
        <title>Complete genome sequence of Corynebacterium casei LMG S-19264T (=DSM 44701T), isolated from a smear-ripened cheese.</title>
        <authorList>
            <consortium name="US DOE Joint Genome Institute (JGI-PGF)"/>
            <person name="Walter F."/>
            <person name="Albersmeier A."/>
            <person name="Kalinowski J."/>
            <person name="Ruckert C."/>
        </authorList>
    </citation>
    <scope>NUCLEOTIDE SEQUENCE</scope>
    <source>
        <strain evidence="4">NBRC 110023</strain>
    </source>
</reference>
<accession>A0AA37WGV3</accession>
<dbReference type="Pfam" id="PF00072">
    <property type="entry name" value="Response_reg"/>
    <property type="match status" value="1"/>
</dbReference>
<dbReference type="PROSITE" id="PS51832">
    <property type="entry name" value="HD_GYP"/>
    <property type="match status" value="1"/>
</dbReference>
<dbReference type="Gene3D" id="3.40.50.2300">
    <property type="match status" value="1"/>
</dbReference>
<dbReference type="GO" id="GO:0008081">
    <property type="term" value="F:phosphoric diester hydrolase activity"/>
    <property type="evidence" value="ECO:0007669"/>
    <property type="project" value="UniProtKB-ARBA"/>
</dbReference>
<dbReference type="EMBL" id="BSOT01000001">
    <property type="protein sequence ID" value="GLR69138.1"/>
    <property type="molecule type" value="Genomic_DNA"/>
</dbReference>
<keyword evidence="5" id="KW-1185">Reference proteome</keyword>
<evidence type="ECO:0000259" key="2">
    <source>
        <dbReference type="PROSITE" id="PS50110"/>
    </source>
</evidence>
<dbReference type="InterPro" id="IPR037522">
    <property type="entry name" value="HD_GYP_dom"/>
</dbReference>
<dbReference type="PANTHER" id="PTHR45228">
    <property type="entry name" value="CYCLIC DI-GMP PHOSPHODIESTERASE TM_0186-RELATED"/>
    <property type="match status" value="1"/>
</dbReference>
<sequence length="348" mass="39104">MQSSMGKATVLVVDDTPDNIELIKNILNQEYRVKAATNGQQALKVSRSNNKPDIILLDIMMPDMNGYEVCRKLKSDPLTMHIPVMFISAKTELQDEALGFELGAVDYITKPISPMLVKARVRAQLALVNQHRELEVLVKSRTHELEKTRLEIIQRLGIAAAYKDNETALHVTRMSLFTKLLAERYGANKEWVELVHLAAPMHDIGKIGIPDNILLKPGKLDKDEWEIMKLHSQYGAKILGNHDFPLLRMATDIALYHHEKWDGSGYPKGLIGDSIPLAARMAAIADVYDAVTTARPYKEAWPEDRAIKLLEDGAGAHFDPELVKLFLSCLPDIRKVQSQHAEKHSAHE</sequence>
<evidence type="ECO:0000313" key="4">
    <source>
        <dbReference type="EMBL" id="GLR69138.1"/>
    </source>
</evidence>
<dbReference type="CDD" id="cd00077">
    <property type="entry name" value="HDc"/>
    <property type="match status" value="1"/>
</dbReference>
<dbReference type="InterPro" id="IPR052020">
    <property type="entry name" value="Cyclic_di-GMP/3'3'-cGAMP_PDE"/>
</dbReference>
<dbReference type="SMART" id="SM00448">
    <property type="entry name" value="REC"/>
    <property type="match status" value="1"/>
</dbReference>